<dbReference type="EC" id="2.3.1.-" evidence="5"/>
<comment type="caution">
    <text evidence="5">The sequence shown here is derived from an EMBL/GenBank/DDBJ whole genome shotgun (WGS) entry which is preliminary data.</text>
</comment>
<dbReference type="InterPro" id="IPR016181">
    <property type="entry name" value="Acyl_CoA_acyltransferase"/>
</dbReference>
<gene>
    <name evidence="5" type="ORF">ACFO0N_09065</name>
</gene>
<dbReference type="RefSeq" id="WP_267624325.1">
    <property type="nucleotide sequence ID" value="NZ_JAODIW010000008.1"/>
</dbReference>
<dbReference type="EMBL" id="JBHSDS010000006">
    <property type="protein sequence ID" value="MFC4358096.1"/>
    <property type="molecule type" value="Genomic_DNA"/>
</dbReference>
<keyword evidence="6" id="KW-1185">Reference proteome</keyword>
<feature type="domain" description="N-acetyltransferase" evidence="4">
    <location>
        <begin position="2"/>
        <end position="164"/>
    </location>
</feature>
<evidence type="ECO:0000313" key="5">
    <source>
        <dbReference type="EMBL" id="MFC4358096.1"/>
    </source>
</evidence>
<keyword evidence="2 5" id="KW-0012">Acyltransferase</keyword>
<name>A0ABD5PBA1_9EURY</name>
<organism evidence="5 6">
    <name type="scientific">Halobium salinum</name>
    <dbReference type="NCBI Taxonomy" id="1364940"/>
    <lineage>
        <taxon>Archaea</taxon>
        <taxon>Methanobacteriati</taxon>
        <taxon>Methanobacteriota</taxon>
        <taxon>Stenosarchaea group</taxon>
        <taxon>Halobacteria</taxon>
        <taxon>Halobacteriales</taxon>
        <taxon>Haloferacaceae</taxon>
        <taxon>Halobium</taxon>
    </lineage>
</organism>
<dbReference type="InterPro" id="IPR050832">
    <property type="entry name" value="Bact_Acetyltransf"/>
</dbReference>
<feature type="region of interest" description="Disordered" evidence="3">
    <location>
        <begin position="162"/>
        <end position="213"/>
    </location>
</feature>
<dbReference type="CDD" id="cd04301">
    <property type="entry name" value="NAT_SF"/>
    <property type="match status" value="1"/>
</dbReference>
<dbReference type="Gene3D" id="3.40.630.30">
    <property type="match status" value="1"/>
</dbReference>
<dbReference type="AlphaFoldDB" id="A0ABD5PBA1"/>
<sequence>MFEVRRAEPGDEAGICRVCTAGWRDTYDDRHPEEYVDEVVDEYYTEERVAREIENPEGWDGWHVAVENEGIIGAAGGGLTDAETGEVYVLYVDPAAQRQGAGTSLLNAVTEEQVEAGATEQWVSVVDGNGVGTDFYRQHGFTVEGRREEEGESVASLRLQRRIGEVDPEVPDPEAAGVDAPGSMIDEQDRESREVRETGEPREAFEASGDSSE</sequence>
<proteinExistence type="predicted"/>
<dbReference type="PANTHER" id="PTHR43877">
    <property type="entry name" value="AMINOALKYLPHOSPHONATE N-ACETYLTRANSFERASE-RELATED-RELATED"/>
    <property type="match status" value="1"/>
</dbReference>
<feature type="compositionally biased region" description="Basic and acidic residues" evidence="3">
    <location>
        <begin position="190"/>
        <end position="205"/>
    </location>
</feature>
<dbReference type="SUPFAM" id="SSF55729">
    <property type="entry name" value="Acyl-CoA N-acyltransferases (Nat)"/>
    <property type="match status" value="1"/>
</dbReference>
<evidence type="ECO:0000256" key="3">
    <source>
        <dbReference type="SAM" id="MobiDB-lite"/>
    </source>
</evidence>
<keyword evidence="1 5" id="KW-0808">Transferase</keyword>
<dbReference type="Pfam" id="PF00583">
    <property type="entry name" value="Acetyltransf_1"/>
    <property type="match status" value="1"/>
</dbReference>
<evidence type="ECO:0000256" key="2">
    <source>
        <dbReference type="ARBA" id="ARBA00023315"/>
    </source>
</evidence>
<accession>A0ABD5PBA1</accession>
<reference evidence="5 6" key="1">
    <citation type="journal article" date="2019" name="Int. J. Syst. Evol. Microbiol.">
        <title>The Global Catalogue of Microorganisms (GCM) 10K type strain sequencing project: providing services to taxonomists for standard genome sequencing and annotation.</title>
        <authorList>
            <consortium name="The Broad Institute Genomics Platform"/>
            <consortium name="The Broad Institute Genome Sequencing Center for Infectious Disease"/>
            <person name="Wu L."/>
            <person name="Ma J."/>
        </authorList>
    </citation>
    <scope>NUCLEOTIDE SEQUENCE [LARGE SCALE GENOMIC DNA]</scope>
    <source>
        <strain evidence="5 6">CGMCC 1.12553</strain>
    </source>
</reference>
<dbReference type="PROSITE" id="PS51186">
    <property type="entry name" value="GNAT"/>
    <property type="match status" value="1"/>
</dbReference>
<evidence type="ECO:0000259" key="4">
    <source>
        <dbReference type="PROSITE" id="PS51186"/>
    </source>
</evidence>
<dbReference type="Proteomes" id="UP001595921">
    <property type="component" value="Unassembled WGS sequence"/>
</dbReference>
<dbReference type="GO" id="GO:0016746">
    <property type="term" value="F:acyltransferase activity"/>
    <property type="evidence" value="ECO:0007669"/>
    <property type="project" value="UniProtKB-KW"/>
</dbReference>
<evidence type="ECO:0000313" key="6">
    <source>
        <dbReference type="Proteomes" id="UP001595921"/>
    </source>
</evidence>
<protein>
    <submittedName>
        <fullName evidence="5">GNAT family N-acetyltransferase</fullName>
        <ecNumber evidence="5">2.3.1.-</ecNumber>
    </submittedName>
</protein>
<dbReference type="InterPro" id="IPR000182">
    <property type="entry name" value="GNAT_dom"/>
</dbReference>
<evidence type="ECO:0000256" key="1">
    <source>
        <dbReference type="ARBA" id="ARBA00022679"/>
    </source>
</evidence>